<dbReference type="InterPro" id="IPR036264">
    <property type="entry name" value="Bact_exopeptidase_dim_dom"/>
</dbReference>
<organism evidence="3 4">
    <name type="scientific">Halolamina pelagica</name>
    <dbReference type="NCBI Taxonomy" id="699431"/>
    <lineage>
        <taxon>Archaea</taxon>
        <taxon>Methanobacteriati</taxon>
        <taxon>Methanobacteriota</taxon>
        <taxon>Stenosarchaea group</taxon>
        <taxon>Halobacteria</taxon>
        <taxon>Halobacteriales</taxon>
        <taxon>Haloferacaceae</taxon>
    </lineage>
</organism>
<evidence type="ECO:0000259" key="2">
    <source>
        <dbReference type="Pfam" id="PF07687"/>
    </source>
</evidence>
<feature type="domain" description="Peptidase M20 dimerisation" evidence="2">
    <location>
        <begin position="215"/>
        <end position="312"/>
    </location>
</feature>
<name>A0A0P7GCI7_9EURY</name>
<dbReference type="InterPro" id="IPR002933">
    <property type="entry name" value="Peptidase_M20"/>
</dbReference>
<evidence type="ECO:0000256" key="1">
    <source>
        <dbReference type="PIRNR" id="PIRNR037226"/>
    </source>
</evidence>
<dbReference type="PATRIC" id="fig|699431.3.peg.2502"/>
<dbReference type="OrthoDB" id="211516at2157"/>
<dbReference type="PANTHER" id="PTHR30575:SF3">
    <property type="entry name" value="PEPTIDASE M20 DIMERISATION DOMAIN-CONTAINING PROTEIN"/>
    <property type="match status" value="1"/>
</dbReference>
<dbReference type="Gene3D" id="3.40.630.10">
    <property type="entry name" value="Zn peptidases"/>
    <property type="match status" value="1"/>
</dbReference>
<comment type="caution">
    <text evidence="3">The sequence shown here is derived from an EMBL/GenBank/DDBJ whole genome shotgun (WGS) entry which is preliminary data.</text>
</comment>
<dbReference type="GO" id="GO:0016805">
    <property type="term" value="F:dipeptidase activity"/>
    <property type="evidence" value="ECO:0007669"/>
    <property type="project" value="InterPro"/>
</dbReference>
<dbReference type="RefSeq" id="WP_054584199.1">
    <property type="nucleotide sequence ID" value="NZ_LGUC01000001.1"/>
</dbReference>
<dbReference type="Pfam" id="PF01546">
    <property type="entry name" value="Peptidase_M20"/>
    <property type="match status" value="1"/>
</dbReference>
<dbReference type="SUPFAM" id="SSF53187">
    <property type="entry name" value="Zn-dependent exopeptidases"/>
    <property type="match status" value="1"/>
</dbReference>
<dbReference type="PIRSF" id="PIRSF037226">
    <property type="entry name" value="Amidohydrolase_ACY1L2_prd"/>
    <property type="match status" value="1"/>
</dbReference>
<keyword evidence="4" id="KW-1185">Reference proteome</keyword>
<dbReference type="SUPFAM" id="SSF55031">
    <property type="entry name" value="Bacterial exopeptidase dimerisation domain"/>
    <property type="match status" value="1"/>
</dbReference>
<comment type="similarity">
    <text evidence="1">Belongs to the peptidase M20A family.</text>
</comment>
<dbReference type="GO" id="GO:0004180">
    <property type="term" value="F:carboxypeptidase activity"/>
    <property type="evidence" value="ECO:0007669"/>
    <property type="project" value="UniProtKB-KW"/>
</dbReference>
<dbReference type="GO" id="GO:0071713">
    <property type="term" value="F:para-aminobenzoyl-glutamate hydrolase activity"/>
    <property type="evidence" value="ECO:0007669"/>
    <property type="project" value="TreeGrafter"/>
</dbReference>
<dbReference type="PANTHER" id="PTHR30575">
    <property type="entry name" value="PEPTIDASE M20"/>
    <property type="match status" value="1"/>
</dbReference>
<dbReference type="InterPro" id="IPR011650">
    <property type="entry name" value="Peptidase_M20_dimer"/>
</dbReference>
<dbReference type="Pfam" id="PF07687">
    <property type="entry name" value="M20_dimer"/>
    <property type="match status" value="1"/>
</dbReference>
<dbReference type="InterPro" id="IPR017439">
    <property type="entry name" value="Amidohydrolase"/>
</dbReference>
<accession>A0A0P7GCI7</accession>
<dbReference type="InterPro" id="IPR017144">
    <property type="entry name" value="Xaa-Arg_dipeptidase"/>
</dbReference>
<sequence length="458" mass="48745">MTDTAALKRRVREAIDDNDEAILSLAASVHSEPELGYKETETTRKVAAEFRELGLDVETELAVTGARARAGSDGSSDEDAGAADEADDEFVFALLGELDALVNPGHPAADPETGACHACGHEAQLANLVGAAYGLVASGVVDDLPGAVEFIAVPAEEYLDLEYRRGLLDDGEIEFFGGKQELIRRGYFEDVDCAAMIHAASETPEREVTSDFSSNGFVGKTVQYDGRESHAGGAPEEGVNALNAAMAGMNAVNANRETFPDEEHVRVHPIVTKGGDGVNVVPADVRMESYVRAKSVDAIEDANETTNRALESGAMAVGSNVTIEDFPGYLPLRTDETLVAAFDANAREVIGEDAVHGEHQHVTGSTDMGDVSQIVPAVHPWTGGFEGAAHSTEFGAADEEMAYLLPAKVTASMVVDVLADPEKRAAIREAKAGKRSTESYLEIVREMRNTREGNYMDA</sequence>
<dbReference type="AlphaFoldDB" id="A0A0P7GCI7"/>
<dbReference type="GO" id="GO:0046657">
    <property type="term" value="P:folic acid catabolic process"/>
    <property type="evidence" value="ECO:0007669"/>
    <property type="project" value="TreeGrafter"/>
</dbReference>
<keyword evidence="3" id="KW-0121">Carboxypeptidase</keyword>
<dbReference type="Gene3D" id="3.30.70.360">
    <property type="match status" value="1"/>
</dbReference>
<dbReference type="STRING" id="699431.SY89_02438"/>
<evidence type="ECO:0000313" key="3">
    <source>
        <dbReference type="EMBL" id="KPN31689.1"/>
    </source>
</evidence>
<dbReference type="GO" id="GO:0005737">
    <property type="term" value="C:cytoplasm"/>
    <property type="evidence" value="ECO:0007669"/>
    <property type="project" value="TreeGrafter"/>
</dbReference>
<protein>
    <recommendedName>
        <fullName evidence="1">Peptidase M20 domain-containing protein 2</fullName>
    </recommendedName>
</protein>
<gene>
    <name evidence="3" type="primary">cpsA1_4</name>
    <name evidence="3" type="ORF">SY89_02438</name>
</gene>
<dbReference type="InterPro" id="IPR052030">
    <property type="entry name" value="Peptidase_M20/M20A_hydrolases"/>
</dbReference>
<dbReference type="NCBIfam" id="TIGR01891">
    <property type="entry name" value="amidohydrolases"/>
    <property type="match status" value="1"/>
</dbReference>
<dbReference type="EMBL" id="LGUC01000001">
    <property type="protein sequence ID" value="KPN31689.1"/>
    <property type="molecule type" value="Genomic_DNA"/>
</dbReference>
<reference evidence="4" key="1">
    <citation type="submission" date="2013-11" db="EMBL/GenBank/DDBJ databases">
        <authorList>
            <person name="Hoang H.T."/>
            <person name="Killian M.L."/>
            <person name="Madson D.M."/>
            <person name="Arruda P.H.E."/>
            <person name="Sun D."/>
            <person name="Schwartz K.J."/>
            <person name="Yoon K."/>
        </authorList>
    </citation>
    <scope>NUCLEOTIDE SEQUENCE [LARGE SCALE GENOMIC DNA]</scope>
    <source>
        <strain evidence="4">CDK2</strain>
    </source>
</reference>
<evidence type="ECO:0000313" key="4">
    <source>
        <dbReference type="Proteomes" id="UP000050535"/>
    </source>
</evidence>
<keyword evidence="3" id="KW-0645">Protease</keyword>
<keyword evidence="3" id="KW-0378">Hydrolase</keyword>
<proteinExistence type="inferred from homology"/>
<dbReference type="Proteomes" id="UP000050535">
    <property type="component" value="Unassembled WGS sequence"/>
</dbReference>